<organism evidence="1 2">
    <name type="scientific">Blautia obeum</name>
    <dbReference type="NCBI Taxonomy" id="40520"/>
    <lineage>
        <taxon>Bacteria</taxon>
        <taxon>Bacillati</taxon>
        <taxon>Bacillota</taxon>
        <taxon>Clostridia</taxon>
        <taxon>Lachnospirales</taxon>
        <taxon>Lachnospiraceae</taxon>
        <taxon>Blautia</taxon>
    </lineage>
</organism>
<evidence type="ECO:0000313" key="2">
    <source>
        <dbReference type="Proteomes" id="UP000285897"/>
    </source>
</evidence>
<comment type="caution">
    <text evidence="1">The sequence shown here is derived from an EMBL/GenBank/DDBJ whole genome shotgun (WGS) entry which is preliminary data.</text>
</comment>
<dbReference type="Proteomes" id="UP000285897">
    <property type="component" value="Unassembled WGS sequence"/>
</dbReference>
<sequence>MLYKIINTYADESDFILNLIDNHPYIGWYMLLRLGESDTTKATLTRRECIEIIRKDGSYARNIFSYVYKAVDITVGNIQEKADSIFGTAYEHILLNGLEILSRFASIANITEQKKLVVLMIKIIDADVVRRFRVLNDWIRQVMNVLDERVKISMLNELLQCSGRKRATWHNEPEVDPFDVFTCKTVAINDYQKIELEPCRVNSMLYSCLSDEQQRMHYIPRLGKLAEVGMLTSEQSKKFGEVLWENMGKNDFPLKDTYYLCTYLKWPYPENIDLEARIKKSILSEEATT</sequence>
<accession>A0A415L2L9</accession>
<proteinExistence type="predicted"/>
<name>A0A415L2L9_9FIRM</name>
<gene>
    <name evidence="1" type="ORF">DW021_16950</name>
</gene>
<dbReference type="EMBL" id="QROS01000025">
    <property type="protein sequence ID" value="RHL42697.1"/>
    <property type="molecule type" value="Genomic_DNA"/>
</dbReference>
<reference evidence="1 2" key="1">
    <citation type="submission" date="2018-08" db="EMBL/GenBank/DDBJ databases">
        <title>A genome reference for cultivated species of the human gut microbiota.</title>
        <authorList>
            <person name="Zou Y."/>
            <person name="Xue W."/>
            <person name="Luo G."/>
        </authorList>
    </citation>
    <scope>NUCLEOTIDE SEQUENCE [LARGE SCALE GENOMIC DNA]</scope>
    <source>
        <strain evidence="1 2">AF37-6AC</strain>
    </source>
</reference>
<evidence type="ECO:0000313" key="1">
    <source>
        <dbReference type="EMBL" id="RHL42697.1"/>
    </source>
</evidence>
<protein>
    <submittedName>
        <fullName evidence="1">Uncharacterized protein</fullName>
    </submittedName>
</protein>
<dbReference type="AlphaFoldDB" id="A0A415L2L9"/>
<dbReference type="RefSeq" id="WP_118393506.1">
    <property type="nucleotide sequence ID" value="NZ_QROS01000025.1"/>
</dbReference>